<feature type="compositionally biased region" description="Low complexity" evidence="1">
    <location>
        <begin position="204"/>
        <end position="234"/>
    </location>
</feature>
<comment type="caution">
    <text evidence="2">The sequence shown here is derived from an EMBL/GenBank/DDBJ whole genome shotgun (WGS) entry which is preliminary data.</text>
</comment>
<feature type="compositionally biased region" description="Low complexity" evidence="1">
    <location>
        <begin position="337"/>
        <end position="347"/>
    </location>
</feature>
<sequence>MAPIVQTPGLSPLVPVPWAGVRAWLDQAEATQAATGGSTAHVTPSQLLALSQLASFCGSDEPDVSRQDHVSKLMRMSSSRDPESVVANDDAGAGLSQARRLGAAPTFEMSDPIEVPFRGAFQLRWHCACVLPWCARRFPPPSGDAEQGKEPPALFTNKKDAKQYAAMLAVAYLDSVTKDVATSRTAPRETPPLPPPKQEEQQEKQLPPEQQPTQQAEQQQQQQTPLTQPAPTEPVAIMVQPSPAQHAPKQVASHLPPFEPIPVASSPSPLHPQPSPPSTPPTPPPPSTSQGTITTTISTAAPSSPRLKRPLDSPTTPEPTRRSSPLKTDRNQRHRSSSPAAPDAAADTPVPFASPQGRGAEAAAEQSRLFGAIARLCAHLGVSQPQYRLTQDADRPSFFSGHAEFSAGSRVPEGVAVARGVLGKRQARIHIAEQVLAWMEKEKARRQKLVDGMLS</sequence>
<protein>
    <recommendedName>
        <fullName evidence="4">DRBM domain-containing protein</fullName>
    </recommendedName>
</protein>
<dbReference type="STRING" id="1081104.A0A168ESP3"/>
<evidence type="ECO:0000313" key="2">
    <source>
        <dbReference type="EMBL" id="OAA74163.1"/>
    </source>
</evidence>
<dbReference type="RefSeq" id="XP_018709121.1">
    <property type="nucleotide sequence ID" value="XM_018844671.1"/>
</dbReference>
<gene>
    <name evidence="2" type="ORF">ISF_01064</name>
</gene>
<dbReference type="OrthoDB" id="5222339at2759"/>
<dbReference type="GeneID" id="30017356"/>
<name>A0A168ESP3_CORFA</name>
<evidence type="ECO:0008006" key="4">
    <source>
        <dbReference type="Google" id="ProtNLM"/>
    </source>
</evidence>
<proteinExistence type="predicted"/>
<evidence type="ECO:0000313" key="3">
    <source>
        <dbReference type="Proteomes" id="UP000076744"/>
    </source>
</evidence>
<organism evidence="2 3">
    <name type="scientific">Cordyceps fumosorosea (strain ARSEF 2679)</name>
    <name type="common">Isaria fumosorosea</name>
    <dbReference type="NCBI Taxonomy" id="1081104"/>
    <lineage>
        <taxon>Eukaryota</taxon>
        <taxon>Fungi</taxon>
        <taxon>Dikarya</taxon>
        <taxon>Ascomycota</taxon>
        <taxon>Pezizomycotina</taxon>
        <taxon>Sordariomycetes</taxon>
        <taxon>Hypocreomycetidae</taxon>
        <taxon>Hypocreales</taxon>
        <taxon>Cordycipitaceae</taxon>
        <taxon>Cordyceps</taxon>
    </lineage>
</organism>
<dbReference type="Proteomes" id="UP000076744">
    <property type="component" value="Unassembled WGS sequence"/>
</dbReference>
<dbReference type="PRINTS" id="PR01217">
    <property type="entry name" value="PRICHEXTENSN"/>
</dbReference>
<reference evidence="2 3" key="1">
    <citation type="journal article" date="2016" name="Genome Biol. Evol.">
        <title>Divergent and convergent evolution of fungal pathogenicity.</title>
        <authorList>
            <person name="Shang Y."/>
            <person name="Xiao G."/>
            <person name="Zheng P."/>
            <person name="Cen K."/>
            <person name="Zhan S."/>
            <person name="Wang C."/>
        </authorList>
    </citation>
    <scope>NUCLEOTIDE SEQUENCE [LARGE SCALE GENOMIC DNA]</scope>
    <source>
        <strain evidence="2 3">ARSEF 2679</strain>
    </source>
</reference>
<evidence type="ECO:0000256" key="1">
    <source>
        <dbReference type="SAM" id="MobiDB-lite"/>
    </source>
</evidence>
<accession>A0A168ESP3</accession>
<dbReference type="AlphaFoldDB" id="A0A168ESP3"/>
<feature type="region of interest" description="Disordered" evidence="1">
    <location>
        <begin position="181"/>
        <end position="363"/>
    </location>
</feature>
<feature type="compositionally biased region" description="Pro residues" evidence="1">
    <location>
        <begin position="269"/>
        <end position="287"/>
    </location>
</feature>
<feature type="compositionally biased region" description="Low complexity" evidence="1">
    <location>
        <begin position="288"/>
        <end position="305"/>
    </location>
</feature>
<keyword evidence="3" id="KW-1185">Reference proteome</keyword>
<dbReference type="EMBL" id="AZHB01000001">
    <property type="protein sequence ID" value="OAA74163.1"/>
    <property type="molecule type" value="Genomic_DNA"/>
</dbReference>